<feature type="transmembrane region" description="Helical" evidence="10">
    <location>
        <begin position="120"/>
        <end position="141"/>
    </location>
</feature>
<dbReference type="InterPro" id="IPR006303">
    <property type="entry name" value="FliR"/>
</dbReference>
<dbReference type="NCBIfam" id="TIGR01400">
    <property type="entry name" value="fliR"/>
    <property type="match status" value="1"/>
</dbReference>
<name>A0AAV3U0M2_9ALTE</name>
<feature type="transmembrane region" description="Helical" evidence="10">
    <location>
        <begin position="79"/>
        <end position="99"/>
    </location>
</feature>
<evidence type="ECO:0000256" key="5">
    <source>
        <dbReference type="ARBA" id="ARBA00022692"/>
    </source>
</evidence>
<dbReference type="GO" id="GO:0005886">
    <property type="term" value="C:plasma membrane"/>
    <property type="evidence" value="ECO:0007669"/>
    <property type="project" value="UniProtKB-SubCell"/>
</dbReference>
<dbReference type="Proteomes" id="UP001409585">
    <property type="component" value="Unassembled WGS sequence"/>
</dbReference>
<evidence type="ECO:0000256" key="1">
    <source>
        <dbReference type="ARBA" id="ARBA00002578"/>
    </source>
</evidence>
<feature type="transmembrane region" description="Helical" evidence="10">
    <location>
        <begin position="179"/>
        <end position="202"/>
    </location>
</feature>
<evidence type="ECO:0000313" key="12">
    <source>
        <dbReference type="Proteomes" id="UP001409585"/>
    </source>
</evidence>
<feature type="transmembrane region" description="Helical" evidence="10">
    <location>
        <begin position="42"/>
        <end position="59"/>
    </location>
</feature>
<keyword evidence="11" id="KW-0966">Cell projection</keyword>
<organism evidence="11 12">
    <name type="scientific">Halioxenophilus aromaticivorans</name>
    <dbReference type="NCBI Taxonomy" id="1306992"/>
    <lineage>
        <taxon>Bacteria</taxon>
        <taxon>Pseudomonadati</taxon>
        <taxon>Pseudomonadota</taxon>
        <taxon>Gammaproteobacteria</taxon>
        <taxon>Alteromonadales</taxon>
        <taxon>Alteromonadaceae</taxon>
        <taxon>Halioxenophilus</taxon>
    </lineage>
</organism>
<dbReference type="PANTHER" id="PTHR30065:SF8">
    <property type="entry name" value="FLAGELLAR BIOSYNTHETIC PROTEIN FLIR"/>
    <property type="match status" value="1"/>
</dbReference>
<keyword evidence="12" id="KW-1185">Reference proteome</keyword>
<evidence type="ECO:0000256" key="4">
    <source>
        <dbReference type="ARBA" id="ARBA00022475"/>
    </source>
</evidence>
<keyword evidence="11" id="KW-0282">Flagellum</keyword>
<comment type="caution">
    <text evidence="11">The sequence shown here is derived from an EMBL/GenBank/DDBJ whole genome shotgun (WGS) entry which is preliminary data.</text>
</comment>
<keyword evidence="8 10" id="KW-0975">Bacterial flagellum</keyword>
<comment type="function">
    <text evidence="1 10">Role in flagellar biosynthesis.</text>
</comment>
<dbReference type="PANTHER" id="PTHR30065">
    <property type="entry name" value="FLAGELLAR BIOSYNTHETIC PROTEIN FLIR"/>
    <property type="match status" value="1"/>
</dbReference>
<reference evidence="12" key="1">
    <citation type="journal article" date="2019" name="Int. J. Syst. Evol. Microbiol.">
        <title>The Global Catalogue of Microorganisms (GCM) 10K type strain sequencing project: providing services to taxonomists for standard genome sequencing and annotation.</title>
        <authorList>
            <consortium name="The Broad Institute Genomics Platform"/>
            <consortium name="The Broad Institute Genome Sequencing Center for Infectious Disease"/>
            <person name="Wu L."/>
            <person name="Ma J."/>
        </authorList>
    </citation>
    <scope>NUCLEOTIDE SEQUENCE [LARGE SCALE GENOMIC DNA]</scope>
    <source>
        <strain evidence="12">JCM 19134</strain>
    </source>
</reference>
<evidence type="ECO:0000313" key="11">
    <source>
        <dbReference type="EMBL" id="GAA4936792.1"/>
    </source>
</evidence>
<dbReference type="RefSeq" id="WP_345418916.1">
    <property type="nucleotide sequence ID" value="NZ_AP031496.1"/>
</dbReference>
<evidence type="ECO:0000256" key="8">
    <source>
        <dbReference type="ARBA" id="ARBA00023143"/>
    </source>
</evidence>
<dbReference type="EMBL" id="BAABLX010000007">
    <property type="protein sequence ID" value="GAA4936792.1"/>
    <property type="molecule type" value="Genomic_DNA"/>
</dbReference>
<evidence type="ECO:0000256" key="7">
    <source>
        <dbReference type="ARBA" id="ARBA00023136"/>
    </source>
</evidence>
<evidence type="ECO:0000256" key="3">
    <source>
        <dbReference type="ARBA" id="ARBA00021717"/>
    </source>
</evidence>
<keyword evidence="6 10" id="KW-1133">Transmembrane helix</keyword>
<feature type="transmembrane region" description="Helical" evidence="10">
    <location>
        <begin position="214"/>
        <end position="234"/>
    </location>
</feature>
<keyword evidence="5 10" id="KW-0812">Transmembrane</keyword>
<feature type="transmembrane region" description="Helical" evidence="10">
    <location>
        <begin position="16"/>
        <end position="35"/>
    </location>
</feature>
<accession>A0AAV3U0M2</accession>
<dbReference type="GO" id="GO:0009425">
    <property type="term" value="C:bacterial-type flagellum basal body"/>
    <property type="evidence" value="ECO:0007669"/>
    <property type="project" value="UniProtKB-SubCell"/>
</dbReference>
<evidence type="ECO:0000256" key="6">
    <source>
        <dbReference type="ARBA" id="ARBA00022989"/>
    </source>
</evidence>
<sequence>MLELTEPQLSHMMGQYLWPLIRIAAFIMAVPIYGSQTLPARFRLAISAPLAVVIQPMLPPLPGIEMVSIAGFITTIKEVVIGAALGFIFQILMQLFVVGGQIIAMNMGLGFASMNDPANGIAVTVLSQFFVTIAVLLFLAMNGHLVLLELIARSFQVWPIGQAAVAGDFWRELAGLGSWMFAGALVMALPIVTAILVVNMAFGVMSRSAPQMNIFAVGFPVTLVFGMFIIWFGLTNFMPQFELRSNQIIQFVENLLGI</sequence>
<keyword evidence="4 10" id="KW-1003">Cell membrane</keyword>
<keyword evidence="7 10" id="KW-0472">Membrane</keyword>
<protein>
    <recommendedName>
        <fullName evidence="3 9">Flagellar biosynthetic protein FliR</fullName>
    </recommendedName>
</protein>
<dbReference type="GO" id="GO:0006605">
    <property type="term" value="P:protein targeting"/>
    <property type="evidence" value="ECO:0007669"/>
    <property type="project" value="UniProtKB-UniRule"/>
</dbReference>
<dbReference type="GO" id="GO:0044780">
    <property type="term" value="P:bacterial-type flagellum assembly"/>
    <property type="evidence" value="ECO:0007669"/>
    <property type="project" value="UniProtKB-UniRule"/>
</dbReference>
<comment type="subcellular location">
    <subcellularLocation>
        <location evidence="10">Cell membrane</location>
        <topology evidence="10">Multi-pass membrane protein</topology>
    </subcellularLocation>
    <subcellularLocation>
        <location evidence="10">Bacterial flagellum basal body</location>
    </subcellularLocation>
</comment>
<evidence type="ECO:0000256" key="9">
    <source>
        <dbReference type="NCBIfam" id="TIGR01400"/>
    </source>
</evidence>
<dbReference type="PRINTS" id="PR00953">
    <property type="entry name" value="TYPE3IMRPROT"/>
</dbReference>
<dbReference type="InterPro" id="IPR002010">
    <property type="entry name" value="T3SS_IM_R"/>
</dbReference>
<gene>
    <name evidence="11" type="primary">fliR</name>
    <name evidence="11" type="ORF">GCM10025791_13130</name>
</gene>
<evidence type="ECO:0000256" key="2">
    <source>
        <dbReference type="ARBA" id="ARBA00009772"/>
    </source>
</evidence>
<comment type="similarity">
    <text evidence="2 10">Belongs to the FliR/MopE/SpaR family.</text>
</comment>
<keyword evidence="11" id="KW-0969">Cilium</keyword>
<proteinExistence type="inferred from homology"/>
<dbReference type="Pfam" id="PF01311">
    <property type="entry name" value="Bac_export_1"/>
    <property type="match status" value="1"/>
</dbReference>
<evidence type="ECO:0000256" key="10">
    <source>
        <dbReference type="RuleBase" id="RU362071"/>
    </source>
</evidence>
<dbReference type="AlphaFoldDB" id="A0AAV3U0M2"/>